<evidence type="ECO:0000313" key="2">
    <source>
        <dbReference type="Proteomes" id="UP001189122"/>
    </source>
</evidence>
<gene>
    <name evidence="1" type="ORF">SI7747_14017563</name>
</gene>
<dbReference type="Proteomes" id="UP001189122">
    <property type="component" value="Unassembled WGS sequence"/>
</dbReference>
<protein>
    <submittedName>
        <fullName evidence="1">Uncharacterized protein</fullName>
    </submittedName>
</protein>
<accession>A0A7I8JLX1</accession>
<dbReference type="EMBL" id="LR743601">
    <property type="protein sequence ID" value="CAA2631915.1"/>
    <property type="molecule type" value="Genomic_DNA"/>
</dbReference>
<organism evidence="1">
    <name type="scientific">Spirodela intermedia</name>
    <name type="common">Intermediate duckweed</name>
    <dbReference type="NCBI Taxonomy" id="51605"/>
    <lineage>
        <taxon>Eukaryota</taxon>
        <taxon>Viridiplantae</taxon>
        <taxon>Streptophyta</taxon>
        <taxon>Embryophyta</taxon>
        <taxon>Tracheophyta</taxon>
        <taxon>Spermatophyta</taxon>
        <taxon>Magnoliopsida</taxon>
        <taxon>Liliopsida</taxon>
        <taxon>Araceae</taxon>
        <taxon>Lemnoideae</taxon>
        <taxon>Spirodela</taxon>
    </lineage>
</organism>
<reference evidence="1 2" key="1">
    <citation type="submission" date="2019-12" db="EMBL/GenBank/DDBJ databases">
        <authorList>
            <person name="Scholz U."/>
            <person name="Mascher M."/>
            <person name="Fiebig A."/>
        </authorList>
    </citation>
    <scope>NUCLEOTIDE SEQUENCE</scope>
</reference>
<dbReference type="EMBL" id="CACRZD030000014">
    <property type="protein sequence ID" value="CAA6671158.1"/>
    <property type="molecule type" value="Genomic_DNA"/>
</dbReference>
<proteinExistence type="predicted"/>
<evidence type="ECO:0000313" key="1">
    <source>
        <dbReference type="EMBL" id="CAA2631915.1"/>
    </source>
</evidence>
<keyword evidence="2" id="KW-1185">Reference proteome</keyword>
<sequence length="25" mass="3012">MPFKSKDDLLFWHFVIYVGNCNCSF</sequence>
<dbReference type="AlphaFoldDB" id="A0A7I8JLX1"/>
<name>A0A7I8JLX1_SPIIN</name>